<dbReference type="SUPFAM" id="SSF54862">
    <property type="entry name" value="4Fe-4S ferredoxins"/>
    <property type="match status" value="1"/>
</dbReference>
<keyword evidence="7" id="KW-1185">Reference proteome</keyword>
<feature type="transmembrane region" description="Helical" evidence="4">
    <location>
        <begin position="147"/>
        <end position="171"/>
    </location>
</feature>
<keyword evidence="4" id="KW-0472">Membrane</keyword>
<dbReference type="RefSeq" id="WP_099341207.1">
    <property type="nucleotide sequence ID" value="NZ_CP032098.1"/>
</dbReference>
<evidence type="ECO:0000313" key="8">
    <source>
        <dbReference type="Proteomes" id="UP000262712"/>
    </source>
</evidence>
<evidence type="ECO:0000313" key="6">
    <source>
        <dbReference type="EMBL" id="PHO19391.1"/>
    </source>
</evidence>
<dbReference type="Proteomes" id="UP000221222">
    <property type="component" value="Unassembled WGS sequence"/>
</dbReference>
<feature type="transmembrane region" description="Helical" evidence="4">
    <location>
        <begin position="108"/>
        <end position="127"/>
    </location>
</feature>
<dbReference type="Proteomes" id="UP000262712">
    <property type="component" value="Chromosome"/>
</dbReference>
<evidence type="ECO:0000256" key="4">
    <source>
        <dbReference type="SAM" id="Phobius"/>
    </source>
</evidence>
<dbReference type="NCBIfam" id="TIGR02484">
    <property type="entry name" value="CitB"/>
    <property type="match status" value="1"/>
</dbReference>
<dbReference type="GO" id="GO:0046872">
    <property type="term" value="F:metal ion binding"/>
    <property type="evidence" value="ECO:0007669"/>
    <property type="project" value="UniProtKB-KW"/>
</dbReference>
<evidence type="ECO:0000256" key="2">
    <source>
        <dbReference type="ARBA" id="ARBA00023004"/>
    </source>
</evidence>
<evidence type="ECO:0000256" key="1">
    <source>
        <dbReference type="ARBA" id="ARBA00022723"/>
    </source>
</evidence>
<feature type="transmembrane region" description="Helical" evidence="4">
    <location>
        <begin position="263"/>
        <end position="285"/>
    </location>
</feature>
<keyword evidence="4" id="KW-0812">Transmembrane</keyword>
<dbReference type="InterPro" id="IPR036197">
    <property type="entry name" value="NarG-like_sf"/>
</dbReference>
<dbReference type="KEGG" id="amol:AMOL_1180"/>
<evidence type="ECO:0000313" key="7">
    <source>
        <dbReference type="Proteomes" id="UP000221222"/>
    </source>
</evidence>
<reference evidence="6 7" key="1">
    <citation type="submission" date="2017-09" db="EMBL/GenBank/DDBJ databases">
        <title>Arcobacter canalis sp. nov., a new species isolated from a water canal contaminated with urban sewage.</title>
        <authorList>
            <person name="Perez-Cataluna A."/>
            <person name="Salas-Masso N."/>
            <person name="Figueras M.J."/>
        </authorList>
    </citation>
    <scope>NUCLEOTIDE SEQUENCE [LARGE SCALE GENOMIC DNA]</scope>
    <source>
        <strain evidence="6 7">F98-3</strain>
    </source>
</reference>
<accession>A0A2G1DLP5</accession>
<dbReference type="GO" id="GO:0051536">
    <property type="term" value="F:iron-sulfur cluster binding"/>
    <property type="evidence" value="ECO:0007669"/>
    <property type="project" value="UniProtKB-KW"/>
</dbReference>
<feature type="transmembrane region" description="Helical" evidence="4">
    <location>
        <begin position="230"/>
        <end position="251"/>
    </location>
</feature>
<dbReference type="EMBL" id="NXFY01000001">
    <property type="protein sequence ID" value="PHO19391.1"/>
    <property type="molecule type" value="Genomic_DNA"/>
</dbReference>
<keyword evidence="3" id="KW-0411">Iron-sulfur</keyword>
<dbReference type="PROSITE" id="PS00198">
    <property type="entry name" value="4FE4S_FER_1"/>
    <property type="match status" value="1"/>
</dbReference>
<gene>
    <name evidence="6" type="primary">tcuB</name>
    <name evidence="5" type="ORF">AMOL_1180</name>
    <name evidence="6" type="ORF">CPU12_01025</name>
</gene>
<reference evidence="5 8" key="2">
    <citation type="submission" date="2018-08" db="EMBL/GenBank/DDBJ databases">
        <title>Complete genome of the Arcobacter molluscorum type strain LMG 25693.</title>
        <authorList>
            <person name="Miller W.G."/>
            <person name="Yee E."/>
            <person name="Bono J.L."/>
        </authorList>
    </citation>
    <scope>NUCLEOTIDE SEQUENCE [LARGE SCALE GENOMIC DNA]</scope>
    <source>
        <strain evidence="5 8">CECT 7696</strain>
    </source>
</reference>
<dbReference type="AlphaFoldDB" id="A0A2G1DLP5"/>
<proteinExistence type="predicted"/>
<organism evidence="6 7">
    <name type="scientific">Malaciobacter molluscorum LMG 25693</name>
    <dbReference type="NCBI Taxonomy" id="870501"/>
    <lineage>
        <taxon>Bacteria</taxon>
        <taxon>Pseudomonadati</taxon>
        <taxon>Campylobacterota</taxon>
        <taxon>Epsilonproteobacteria</taxon>
        <taxon>Campylobacterales</taxon>
        <taxon>Arcobacteraceae</taxon>
        <taxon>Malaciobacter</taxon>
    </lineage>
</organism>
<sequence>MFSKEDNILRLKDASRAMEICNACRYCETLCPVFPQITQFRTFDKPTLNYLSNLCHNCKGCFHGCQYAPPHEFDLNIPKTFSELRVDSYIQYAFPNILGKLFAKNGTVVSILIAVCIGLLFIVGTYFNSADSLFTAYEGKGSFFKVIPYEIMTLVSGLIFFHVIIAFIVGFRRFWTENGDKMSELKDLSLWKYAMGAAATLKHLDGGDNGHGCNHIDDRFGHSRKWFHHAVMYGFILTLISTTLAAIYHHFLGLHAPYDFDSLVVITGTLGGILMVIGCIGLTYIKIKADPIPISQKLLGMDYSFIAMLALVNITGLLLLVFREGAWMPSLLCIHLGFVLAFFLMMPYCKFVHLLYRLGALLKYAKYVRNN</sequence>
<evidence type="ECO:0000256" key="3">
    <source>
        <dbReference type="ARBA" id="ARBA00023014"/>
    </source>
</evidence>
<keyword evidence="2" id="KW-0408">Iron</keyword>
<dbReference type="EMBL" id="CP032098">
    <property type="protein sequence ID" value="AXX92162.1"/>
    <property type="molecule type" value="Genomic_DNA"/>
</dbReference>
<evidence type="ECO:0000313" key="5">
    <source>
        <dbReference type="EMBL" id="AXX92162.1"/>
    </source>
</evidence>
<feature type="transmembrane region" description="Helical" evidence="4">
    <location>
        <begin position="328"/>
        <end position="348"/>
    </location>
</feature>
<keyword evidence="1" id="KW-0479">Metal-binding</keyword>
<dbReference type="SUPFAM" id="SSF103501">
    <property type="entry name" value="Respiratory nitrate reductase 1 gamma chain"/>
    <property type="match status" value="1"/>
</dbReference>
<protein>
    <submittedName>
        <fullName evidence="6">Tricarballylate utilization protein TcuB</fullName>
    </submittedName>
</protein>
<feature type="transmembrane region" description="Helical" evidence="4">
    <location>
        <begin position="305"/>
        <end position="322"/>
    </location>
</feature>
<dbReference type="InterPro" id="IPR017900">
    <property type="entry name" value="4Fe4S_Fe_S_CS"/>
</dbReference>
<keyword evidence="4" id="KW-1133">Transmembrane helix</keyword>
<dbReference type="InterPro" id="IPR012830">
    <property type="entry name" value="Citrate_utilization_prot_B"/>
</dbReference>
<dbReference type="Gene3D" id="1.20.950.20">
    <property type="entry name" value="Transmembrane di-heme cytochromes, Chain C"/>
    <property type="match status" value="1"/>
</dbReference>
<name>A0A2G1DLP5_9BACT</name>